<evidence type="ECO:0000313" key="3">
    <source>
        <dbReference type="EMBL" id="MBF1713415.1"/>
    </source>
</evidence>
<dbReference type="Proteomes" id="UP000217792">
    <property type="component" value="Chromosome"/>
</dbReference>
<protein>
    <submittedName>
        <fullName evidence="3">Pyridoxamine 5'-phosphate oxidase family protein</fullName>
    </submittedName>
</protein>
<reference evidence="3" key="2">
    <citation type="submission" date="2020-04" db="EMBL/GenBank/DDBJ databases">
        <title>Deep metagenomics examines the oral microbiome during advanced dental caries in children, revealing novel taxa and co-occurrences with host molecules.</title>
        <authorList>
            <person name="Baker J.L."/>
            <person name="Morton J.T."/>
            <person name="Dinis M."/>
            <person name="Alvarez R."/>
            <person name="Tran N.C."/>
            <person name="Knight R."/>
            <person name="Edlund A."/>
        </authorList>
    </citation>
    <scope>NUCLEOTIDE SEQUENCE</scope>
    <source>
        <strain evidence="3">JCVI_23_bin.22</strain>
    </source>
</reference>
<dbReference type="EMBL" id="JABZYP010000026">
    <property type="protein sequence ID" value="MBF1713415.1"/>
    <property type="molecule type" value="Genomic_DNA"/>
</dbReference>
<dbReference type="PANTHER" id="PTHR34818:SF1">
    <property type="entry name" value="PROTEIN BLI-3"/>
    <property type="match status" value="1"/>
</dbReference>
<name>A0A428ETS4_STRIT</name>
<evidence type="ECO:0000313" key="5">
    <source>
        <dbReference type="Proteomes" id="UP000721045"/>
    </source>
</evidence>
<dbReference type="RefSeq" id="WP_003073927.1">
    <property type="nucleotide sequence ID" value="NZ_AP014880.1"/>
</dbReference>
<dbReference type="InterPro" id="IPR012349">
    <property type="entry name" value="Split_barrel_FMN-bd"/>
</dbReference>
<dbReference type="InterPro" id="IPR011576">
    <property type="entry name" value="Pyridox_Oxase_N"/>
</dbReference>
<dbReference type="GeneID" id="57845488"/>
<dbReference type="Gene3D" id="2.30.110.10">
    <property type="entry name" value="Electron Transport, Fmn-binding Protein, Chain A"/>
    <property type="match status" value="1"/>
</dbReference>
<reference evidence="2 4" key="1">
    <citation type="journal article" date="2017" name="Infect. Immun.">
        <title>Characterization of the Pathogenicity of Streptococcus intermedius TYG1620 Isolated from a Human Brain Abscess Based on the Complete Genome Sequence with Transcriptome Analysis and Transposon Mutagenesis in a Murine Subcutaneous Abscess Model.</title>
        <authorList>
            <person name="Hasegawa N."/>
            <person name="Sekizuka T."/>
            <person name="Sugi Y."/>
            <person name="Kawakami N."/>
            <person name="Ogasawara Y."/>
            <person name="Kato K."/>
            <person name="Yamashita A."/>
            <person name="Takeuchi F."/>
            <person name="Kuroda M."/>
        </authorList>
    </citation>
    <scope>NUCLEOTIDE SEQUENCE [LARGE SCALE GENOMIC DNA]</scope>
    <source>
        <strain evidence="2 4">TYG1620</strain>
    </source>
</reference>
<evidence type="ECO:0000313" key="2">
    <source>
        <dbReference type="EMBL" id="BAW17811.1"/>
    </source>
</evidence>
<dbReference type="AlphaFoldDB" id="A0A428ETS4"/>
<sequence>MIDFHSILKKNLYGVFATTANGKPQTRIFQYLFSVDDKVYFGTTNDKPTYRQLIENPYISFCSHTPDYMNVLSINGKINFVDDLSLKTRAMEEYPAIKELYKFPENPIFEIFYVDIETVKTFDFEHGAKEYTLSN</sequence>
<accession>A0A428ETS4</accession>
<feature type="domain" description="Pyridoxamine 5'-phosphate oxidase N-terminal" evidence="1">
    <location>
        <begin position="6"/>
        <end position="121"/>
    </location>
</feature>
<dbReference type="InterPro" id="IPR052917">
    <property type="entry name" value="Stress-Dev_Protein"/>
</dbReference>
<dbReference type="Pfam" id="PF01243">
    <property type="entry name" value="PNPOx_N"/>
    <property type="match status" value="1"/>
</dbReference>
<dbReference type="SUPFAM" id="SSF50475">
    <property type="entry name" value="FMN-binding split barrel"/>
    <property type="match status" value="1"/>
</dbReference>
<proteinExistence type="predicted"/>
<evidence type="ECO:0000313" key="4">
    <source>
        <dbReference type="Proteomes" id="UP000217792"/>
    </source>
</evidence>
<dbReference type="EMBL" id="AP014880">
    <property type="protein sequence ID" value="BAW17811.1"/>
    <property type="molecule type" value="Genomic_DNA"/>
</dbReference>
<gene>
    <name evidence="3" type="ORF">HXO88_06765</name>
    <name evidence="2" type="ORF">SITYG_18340</name>
</gene>
<evidence type="ECO:0000259" key="1">
    <source>
        <dbReference type="Pfam" id="PF01243"/>
    </source>
</evidence>
<dbReference type="PANTHER" id="PTHR34818">
    <property type="entry name" value="PROTEIN BLI-3"/>
    <property type="match status" value="1"/>
</dbReference>
<dbReference type="Proteomes" id="UP000721045">
    <property type="component" value="Unassembled WGS sequence"/>
</dbReference>
<organism evidence="3 5">
    <name type="scientific">Streptococcus intermedius</name>
    <dbReference type="NCBI Taxonomy" id="1338"/>
    <lineage>
        <taxon>Bacteria</taxon>
        <taxon>Bacillati</taxon>
        <taxon>Bacillota</taxon>
        <taxon>Bacilli</taxon>
        <taxon>Lactobacillales</taxon>
        <taxon>Streptococcaceae</taxon>
        <taxon>Streptococcus</taxon>
        <taxon>Streptococcus anginosus group</taxon>
    </lineage>
</organism>